<feature type="transmembrane region" description="Helical" evidence="7">
    <location>
        <begin position="6"/>
        <end position="30"/>
    </location>
</feature>
<evidence type="ECO:0000313" key="10">
    <source>
        <dbReference type="Ensembl" id="ENSECAP00000043780.2"/>
    </source>
</evidence>
<feature type="region of interest" description="Disordered" evidence="6">
    <location>
        <begin position="1165"/>
        <end position="1203"/>
    </location>
</feature>
<feature type="compositionally biased region" description="Polar residues" evidence="6">
    <location>
        <begin position="715"/>
        <end position="725"/>
    </location>
</feature>
<feature type="compositionally biased region" description="Pro residues" evidence="6">
    <location>
        <begin position="533"/>
        <end position="547"/>
    </location>
</feature>
<evidence type="ECO:0000256" key="1">
    <source>
        <dbReference type="ARBA" id="ARBA00004167"/>
    </source>
</evidence>
<proteinExistence type="inferred from homology"/>
<organism evidence="10 11">
    <name type="scientific">Equus caballus</name>
    <name type="common">Horse</name>
    <dbReference type="NCBI Taxonomy" id="9796"/>
    <lineage>
        <taxon>Eukaryota</taxon>
        <taxon>Metazoa</taxon>
        <taxon>Chordata</taxon>
        <taxon>Craniata</taxon>
        <taxon>Vertebrata</taxon>
        <taxon>Euteleostomi</taxon>
        <taxon>Mammalia</taxon>
        <taxon>Eutheria</taxon>
        <taxon>Laurasiatheria</taxon>
        <taxon>Perissodactyla</taxon>
        <taxon>Equidae</taxon>
        <taxon>Equus</taxon>
    </lineage>
</organism>
<feature type="compositionally biased region" description="Low complexity" evidence="6">
    <location>
        <begin position="572"/>
        <end position="587"/>
    </location>
</feature>
<evidence type="ECO:0000256" key="6">
    <source>
        <dbReference type="SAM" id="MobiDB-lite"/>
    </source>
</evidence>
<feature type="compositionally biased region" description="Low complexity" evidence="6">
    <location>
        <begin position="1180"/>
        <end position="1200"/>
    </location>
</feature>
<keyword evidence="11" id="KW-1185">Reference proteome</keyword>
<feature type="region of interest" description="Disordered" evidence="6">
    <location>
        <begin position="145"/>
        <end position="234"/>
    </location>
</feature>
<keyword evidence="4 7" id="KW-0472">Membrane</keyword>
<dbReference type="InterPro" id="IPR027970">
    <property type="entry name" value="SPATA31-like"/>
</dbReference>
<dbReference type="Proteomes" id="UP000002281">
    <property type="component" value="Chromosome 23"/>
</dbReference>
<comment type="subcellular location">
    <subcellularLocation>
        <location evidence="1">Membrane</location>
        <topology evidence="1">Single-pass membrane protein</topology>
    </subcellularLocation>
</comment>
<feature type="region of interest" description="Disordered" evidence="6">
    <location>
        <begin position="1237"/>
        <end position="1291"/>
    </location>
</feature>
<reference evidence="10" key="2">
    <citation type="submission" date="2025-08" db="UniProtKB">
        <authorList>
            <consortium name="Ensembl"/>
        </authorList>
    </citation>
    <scope>IDENTIFICATION</scope>
    <source>
        <strain evidence="10">Thoroughbred</strain>
    </source>
</reference>
<dbReference type="InterPro" id="IPR039509">
    <property type="entry name" value="SPATA31"/>
</dbReference>
<sequence length="1521" mass="168161">MAELQLEILGIPIPAFLCGVGLLLLSLCYLKRSPCFPIFRKERDINQCQGRAKRRRKGGTPSGWRACQSEAEEARKVLSLLQSPRGQDRDTICFHQLLCPDPSCEECNSTTVEVNQLLFLEDLEHDTASVSSLASTASGTESSFTLSSAFSEVPPGDLTPSPPPDPSPPPLSVLSSNPTTPLADFLSPSPPGHSMPPEPFPPLESKFPADHSPPQPLALPPLPPHNTQATGPILQPEDTLSLNTIFSLDRTLSQDINPLPNLSQIINPTDSLACHHTPPSLSVSPPTDHPLTVTQSKSVSISLKSVPENSSPDSPGGLSTYVPTVRGTDHSSLSISEFSCGQAPAKNMFLPTLSHSHFQREQVSLRLPETCLWGDSATNRMEASSHSFLGLNGQAFLARQIKKRMDFQILENKEKEEGLFSKQMCSENQRMSSGNSLQPLDVQDTTAPKTGWDITGKPEQLSICQQLLYVKTLGENLQQKYTQLFWGLPSLHSESLVATLLVSSSSAPLGSHFVLFNGICNASAVKMWDQESPPLPHSHPPPLPDVHPQPFSQTNPQSQPPPFTQVQPHAHLQSPLSILPSSSPSQIRDNGVSFHRSQIQSDSHSSTENQHLKWHMLQKQQESLWGLVPAFQKSREAICPQAVSPPLVSQSSHAYVPVSVLPGHVHITSEPQDKIELHIPRRLFSHCCLHASRNLESPCKFTETSQQKGRHAHSQLRQLQGQSSKDLAETELSLPGSFHETISTKFQLRQDMKRNLGYILEKSTEDSPQRVSECYLLKSLRAASETKSSCVCHSRNYSGNELLNVSRKDTDQNEMKTILRLHLSQKFWQITAGRIPLGVCHSWLAEDNPSPPSGSSQNNMENKNLKNVTVGGVHPQMTTPELSFVDPNTRQVLEAHIIRFRVSQRWGLPLKVLESIKSYRLREAKTWPLPQFDFLSSATYISGVDSKAEVSKPLEGSSKSFQGNKVKTTNSVPILDLPLPATSSVGNEGQGALKPSHSDLDQELAKDIQAIEHGRQTSEILTHSFTDKVSQRKTALDNNRCSREVPTRQAGAGHVPRDENVSSSDREDMIQGQKMVEKNLKHFSTSTMNFREIFKAEELCTLTSQSCDILTTNKLGSSQMVNINMSKVETTLTSECPSPKIPVPQDTKPSDIKKQLLTEWKFQLKSKEHSQPKGSPADISLTSDSLPSDSSLTQSQSVSSGDMGASQVLQVHLEDNGDWREPRASKHVSWKCQDRNFPPAAKTVRPLDSKAGECGSEDSGVGTSKARKRSHSIEDRELEGTSPCLSQNEQFPPESYFRKKMRQFFQWINSKKKITGQESPQKKAKFTSTFAPLRDPAQSAALVSCGPPEAHELMAAIGKILEEKLACRYEPEAAELSQQKGELQAQVEPDEGHPSNYGALSDPQPGEWARTTSCSQDAVPPDKSFRTRVRQKRDRIRQPWKVVAFKDQHLCQSQPPSPPYRESVPHPRPTCMHDVCHIPPATLASSESTVFRDLTLLFKQEMLLQHFQGGKMSPKKSFSPC</sequence>
<accession>A0A3Q2I765</accession>
<feature type="compositionally biased region" description="Pro residues" evidence="6">
    <location>
        <begin position="211"/>
        <end position="224"/>
    </location>
</feature>
<feature type="region of interest" description="Disordered" evidence="6">
    <location>
        <begin position="1377"/>
        <end position="1433"/>
    </location>
</feature>
<evidence type="ECO:0000256" key="2">
    <source>
        <dbReference type="ARBA" id="ARBA00022692"/>
    </source>
</evidence>
<evidence type="ECO:0000256" key="5">
    <source>
        <dbReference type="ARBA" id="ARBA00035009"/>
    </source>
</evidence>
<dbReference type="Ensembl" id="ENSECAT00000056791.2">
    <property type="protein sequence ID" value="ENSECAP00000043780.2"/>
    <property type="gene ID" value="ENSECAG00000038056.2"/>
</dbReference>
<dbReference type="GO" id="GO:0016020">
    <property type="term" value="C:membrane"/>
    <property type="evidence" value="ECO:0007669"/>
    <property type="project" value="UniProtKB-SubCell"/>
</dbReference>
<dbReference type="PaxDb" id="9796-ENSECAP00000043780"/>
<feature type="region of interest" description="Disordered" evidence="6">
    <location>
        <begin position="706"/>
        <end position="726"/>
    </location>
</feature>
<dbReference type="GeneTree" id="ENSGT00950000183043"/>
<dbReference type="Bgee" id="ENSECAG00000038056">
    <property type="expression patterns" value="Expressed in trophectoderm and 23 other cell types or tissues"/>
</dbReference>
<evidence type="ECO:0000256" key="4">
    <source>
        <dbReference type="ARBA" id="ARBA00023136"/>
    </source>
</evidence>
<dbReference type="PANTHER" id="PTHR21859">
    <property type="entry name" value="ACROSOME-SPECIFIC PROTEIN"/>
    <property type="match status" value="1"/>
</dbReference>
<feature type="compositionally biased region" description="Low complexity" evidence="6">
    <location>
        <begin position="172"/>
        <end position="182"/>
    </location>
</feature>
<feature type="region of interest" description="Disordered" evidence="6">
    <location>
        <begin position="1133"/>
        <end position="1152"/>
    </location>
</feature>
<dbReference type="Pfam" id="PF15371">
    <property type="entry name" value="DUF4599"/>
    <property type="match status" value="1"/>
</dbReference>
<reference evidence="10 11" key="1">
    <citation type="journal article" date="2009" name="Science">
        <title>Genome sequence, comparative analysis, and population genetics of the domestic horse.</title>
        <authorList>
            <consortium name="Broad Institute Genome Sequencing Platform"/>
            <consortium name="Broad Institute Whole Genome Assembly Team"/>
            <person name="Wade C.M."/>
            <person name="Giulotto E."/>
            <person name="Sigurdsson S."/>
            <person name="Zoli M."/>
            <person name="Gnerre S."/>
            <person name="Imsland F."/>
            <person name="Lear T.L."/>
            <person name="Adelson D.L."/>
            <person name="Bailey E."/>
            <person name="Bellone R.R."/>
            <person name="Bloecker H."/>
            <person name="Distl O."/>
            <person name="Edgar R.C."/>
            <person name="Garber M."/>
            <person name="Leeb T."/>
            <person name="Mauceli E."/>
            <person name="MacLeod J.N."/>
            <person name="Penedo M.C.T."/>
            <person name="Raison J.M."/>
            <person name="Sharpe T."/>
            <person name="Vogel J."/>
            <person name="Andersson L."/>
            <person name="Antczak D.F."/>
            <person name="Biagi T."/>
            <person name="Binns M.M."/>
            <person name="Chowdhary B.P."/>
            <person name="Coleman S.J."/>
            <person name="Della Valle G."/>
            <person name="Fryc S."/>
            <person name="Guerin G."/>
            <person name="Hasegawa T."/>
            <person name="Hill E.W."/>
            <person name="Jurka J."/>
            <person name="Kiialainen A."/>
            <person name="Lindgren G."/>
            <person name="Liu J."/>
            <person name="Magnani E."/>
            <person name="Mickelson J.R."/>
            <person name="Murray J."/>
            <person name="Nergadze S.G."/>
            <person name="Onofrio R."/>
            <person name="Pedroni S."/>
            <person name="Piras M.F."/>
            <person name="Raudsepp T."/>
            <person name="Rocchi M."/>
            <person name="Roeed K.H."/>
            <person name="Ryder O.A."/>
            <person name="Searle S."/>
            <person name="Skow L."/>
            <person name="Swinburne J.E."/>
            <person name="Syvaenen A.C."/>
            <person name="Tozaki T."/>
            <person name="Valberg S.J."/>
            <person name="Vaudin M."/>
            <person name="White J.R."/>
            <person name="Zody M.C."/>
            <person name="Lander E.S."/>
            <person name="Lindblad-Toh K."/>
        </authorList>
    </citation>
    <scope>NUCLEOTIDE SEQUENCE [LARGE SCALE GENOMIC DNA]</scope>
    <source>
        <strain evidence="10 11">Thoroughbred</strain>
    </source>
</reference>
<evidence type="ECO:0000259" key="9">
    <source>
        <dbReference type="Pfam" id="PF15371"/>
    </source>
</evidence>
<name>A0A3Q2I765_HORSE</name>
<comment type="similarity">
    <text evidence="5">Belongs to the SPATA31 family.</text>
</comment>
<feature type="compositionally biased region" description="Polar residues" evidence="6">
    <location>
        <begin position="595"/>
        <end position="609"/>
    </location>
</feature>
<protein>
    <submittedName>
        <fullName evidence="10">Uncharacterized protein</fullName>
    </submittedName>
</protein>
<dbReference type="PANTHER" id="PTHR21859:SF51">
    <property type="entry name" value="RIKEN CDNA 1700014D04 GENE"/>
    <property type="match status" value="1"/>
</dbReference>
<feature type="domain" description="SPATA31" evidence="8">
    <location>
        <begin position="465"/>
        <end position="843"/>
    </location>
</feature>
<evidence type="ECO:0000259" key="8">
    <source>
        <dbReference type="Pfam" id="PF14650"/>
    </source>
</evidence>
<keyword evidence="2 7" id="KW-0812">Transmembrane</keyword>
<keyword evidence="3 7" id="KW-1133">Transmembrane helix</keyword>
<feature type="compositionally biased region" description="Pro residues" evidence="6">
    <location>
        <begin position="160"/>
        <end position="171"/>
    </location>
</feature>
<feature type="compositionally biased region" description="Pro residues" evidence="6">
    <location>
        <begin position="188"/>
        <end position="202"/>
    </location>
</feature>
<feature type="region of interest" description="Disordered" evidence="6">
    <location>
        <begin position="1036"/>
        <end position="1066"/>
    </location>
</feature>
<evidence type="ECO:0000256" key="3">
    <source>
        <dbReference type="ARBA" id="ARBA00022989"/>
    </source>
</evidence>
<feature type="compositionally biased region" description="Basic and acidic residues" evidence="6">
    <location>
        <begin position="1055"/>
        <end position="1066"/>
    </location>
</feature>
<feature type="domain" description="SPATA31-like" evidence="9">
    <location>
        <begin position="51"/>
        <end position="138"/>
    </location>
</feature>
<reference evidence="10" key="3">
    <citation type="submission" date="2025-09" db="UniProtKB">
        <authorList>
            <consortium name="Ensembl"/>
        </authorList>
    </citation>
    <scope>IDENTIFICATION</scope>
    <source>
        <strain evidence="10">Thoroughbred</strain>
    </source>
</reference>
<dbReference type="Pfam" id="PF14650">
    <property type="entry name" value="FAM75"/>
    <property type="match status" value="1"/>
</dbReference>
<evidence type="ECO:0000313" key="11">
    <source>
        <dbReference type="Proteomes" id="UP000002281"/>
    </source>
</evidence>
<dbReference type="InParanoid" id="A0A3Q2I765"/>
<feature type="region of interest" description="Disordered" evidence="6">
    <location>
        <begin position="531"/>
        <end position="610"/>
    </location>
</feature>
<evidence type="ECO:0000256" key="7">
    <source>
        <dbReference type="SAM" id="Phobius"/>
    </source>
</evidence>